<evidence type="ECO:0000256" key="4">
    <source>
        <dbReference type="ARBA" id="ARBA00022679"/>
    </source>
</evidence>
<name>A0AAN8A6E8_9SACH</name>
<sequence length="211" mass="24610">MTRGQLILIEGLDRTGKTTQTEILCKKLQPKVELIKYPKRDTPIGKIINEYLTNLDYSLPNQSIHLLFSANRWELMDHIISLLKEGKNVILDRYVYSGVAYSAAKETPRMDWQWCLSPDKGLLRPDLTIFLTQDDLTRQSDRNGFGDERYEISSFQQKVKSQFESLFRNISDSNEVKLLNVSGKSIEEVETLVWEQVELLLKQPNQEFKYF</sequence>
<accession>A0AAN8A6E8</accession>
<keyword evidence="7" id="KW-0418">Kinase</keyword>
<evidence type="ECO:0000256" key="2">
    <source>
        <dbReference type="ARBA" id="ARBA00009776"/>
    </source>
</evidence>
<dbReference type="GO" id="GO:0005524">
    <property type="term" value="F:ATP binding"/>
    <property type="evidence" value="ECO:0007669"/>
    <property type="project" value="UniProtKB-KW"/>
</dbReference>
<evidence type="ECO:0000256" key="7">
    <source>
        <dbReference type="ARBA" id="ARBA00022777"/>
    </source>
</evidence>
<organism evidence="10 11">
    <name type="scientific">Arxiozyma heterogenica</name>
    <dbReference type="NCBI Taxonomy" id="278026"/>
    <lineage>
        <taxon>Eukaryota</taxon>
        <taxon>Fungi</taxon>
        <taxon>Dikarya</taxon>
        <taxon>Ascomycota</taxon>
        <taxon>Saccharomycotina</taxon>
        <taxon>Saccharomycetes</taxon>
        <taxon>Saccharomycetales</taxon>
        <taxon>Saccharomycetaceae</taxon>
        <taxon>Arxiozyma</taxon>
    </lineage>
</organism>
<dbReference type="CDD" id="cd01672">
    <property type="entry name" value="TMPK"/>
    <property type="match status" value="1"/>
</dbReference>
<dbReference type="GO" id="GO:0004798">
    <property type="term" value="F:dTMP kinase activity"/>
    <property type="evidence" value="ECO:0007669"/>
    <property type="project" value="UniProtKB-EC"/>
</dbReference>
<dbReference type="AlphaFoldDB" id="A0AAN8A6E8"/>
<dbReference type="Gene3D" id="3.40.50.300">
    <property type="entry name" value="P-loop containing nucleotide triphosphate hydrolases"/>
    <property type="match status" value="1"/>
</dbReference>
<keyword evidence="5" id="KW-0545">Nucleotide biosynthesis</keyword>
<evidence type="ECO:0000256" key="5">
    <source>
        <dbReference type="ARBA" id="ARBA00022727"/>
    </source>
</evidence>
<evidence type="ECO:0000259" key="9">
    <source>
        <dbReference type="Pfam" id="PF02223"/>
    </source>
</evidence>
<gene>
    <name evidence="10" type="ORF">RI543_004230</name>
</gene>
<evidence type="ECO:0000256" key="3">
    <source>
        <dbReference type="ARBA" id="ARBA00012980"/>
    </source>
</evidence>
<dbReference type="GO" id="GO:0006235">
    <property type="term" value="P:dTTP biosynthetic process"/>
    <property type="evidence" value="ECO:0007669"/>
    <property type="project" value="TreeGrafter"/>
</dbReference>
<dbReference type="InterPro" id="IPR027417">
    <property type="entry name" value="P-loop_NTPase"/>
</dbReference>
<dbReference type="HAMAP" id="MF_00165">
    <property type="entry name" value="Thymidylate_kinase"/>
    <property type="match status" value="1"/>
</dbReference>
<dbReference type="PANTHER" id="PTHR10344:SF1">
    <property type="entry name" value="THYMIDYLATE KINASE"/>
    <property type="match status" value="1"/>
</dbReference>
<dbReference type="InterPro" id="IPR018094">
    <property type="entry name" value="Thymidylate_kinase"/>
</dbReference>
<dbReference type="PANTHER" id="PTHR10344">
    <property type="entry name" value="THYMIDYLATE KINASE"/>
    <property type="match status" value="1"/>
</dbReference>
<dbReference type="Proteomes" id="UP001306508">
    <property type="component" value="Unassembled WGS sequence"/>
</dbReference>
<keyword evidence="8" id="KW-0067">ATP-binding</keyword>
<evidence type="ECO:0000313" key="11">
    <source>
        <dbReference type="Proteomes" id="UP001306508"/>
    </source>
</evidence>
<dbReference type="PROSITE" id="PS01331">
    <property type="entry name" value="THYMIDYLATE_KINASE"/>
    <property type="match status" value="1"/>
</dbReference>
<dbReference type="EMBL" id="JAWIZZ010000053">
    <property type="protein sequence ID" value="KAK5778562.1"/>
    <property type="molecule type" value="Genomic_DNA"/>
</dbReference>
<dbReference type="InterPro" id="IPR018095">
    <property type="entry name" value="Thymidylate_kin_CS"/>
</dbReference>
<keyword evidence="11" id="KW-1185">Reference proteome</keyword>
<dbReference type="GO" id="GO:0005634">
    <property type="term" value="C:nucleus"/>
    <property type="evidence" value="ECO:0007669"/>
    <property type="project" value="TreeGrafter"/>
</dbReference>
<dbReference type="Pfam" id="PF02223">
    <property type="entry name" value="Thymidylate_kin"/>
    <property type="match status" value="1"/>
</dbReference>
<dbReference type="NCBIfam" id="TIGR00041">
    <property type="entry name" value="DTMP_kinase"/>
    <property type="match status" value="1"/>
</dbReference>
<dbReference type="SUPFAM" id="SSF52540">
    <property type="entry name" value="P-loop containing nucleoside triphosphate hydrolases"/>
    <property type="match status" value="1"/>
</dbReference>
<dbReference type="GO" id="GO:0005829">
    <property type="term" value="C:cytosol"/>
    <property type="evidence" value="ECO:0007669"/>
    <property type="project" value="TreeGrafter"/>
</dbReference>
<dbReference type="InterPro" id="IPR039430">
    <property type="entry name" value="Thymidylate_kin-like_dom"/>
</dbReference>
<comment type="similarity">
    <text evidence="2">Belongs to the thymidylate kinase family.</text>
</comment>
<dbReference type="GO" id="GO:0006227">
    <property type="term" value="P:dUDP biosynthetic process"/>
    <property type="evidence" value="ECO:0007669"/>
    <property type="project" value="TreeGrafter"/>
</dbReference>
<feature type="domain" description="Thymidylate kinase-like" evidence="9">
    <location>
        <begin position="9"/>
        <end position="191"/>
    </location>
</feature>
<keyword evidence="4" id="KW-0808">Transferase</keyword>
<dbReference type="GO" id="GO:0004550">
    <property type="term" value="F:nucleoside diphosphate kinase activity"/>
    <property type="evidence" value="ECO:0007669"/>
    <property type="project" value="TreeGrafter"/>
</dbReference>
<comment type="caution">
    <text evidence="10">The sequence shown here is derived from an EMBL/GenBank/DDBJ whole genome shotgun (WGS) entry which is preliminary data.</text>
</comment>
<dbReference type="GO" id="GO:0006233">
    <property type="term" value="P:dTDP biosynthetic process"/>
    <property type="evidence" value="ECO:0007669"/>
    <property type="project" value="InterPro"/>
</dbReference>
<proteinExistence type="inferred from homology"/>
<evidence type="ECO:0000256" key="8">
    <source>
        <dbReference type="ARBA" id="ARBA00022840"/>
    </source>
</evidence>
<evidence type="ECO:0000313" key="10">
    <source>
        <dbReference type="EMBL" id="KAK5778562.1"/>
    </source>
</evidence>
<reference evidence="11" key="1">
    <citation type="submission" date="2023-07" db="EMBL/GenBank/DDBJ databases">
        <title>A draft genome of Kazachstania heterogenica Y-27499.</title>
        <authorList>
            <person name="Donic C."/>
            <person name="Kralova J.S."/>
            <person name="Fidel L."/>
            <person name="Ben-Dor S."/>
            <person name="Jung S."/>
        </authorList>
    </citation>
    <scope>NUCLEOTIDE SEQUENCE [LARGE SCALE GENOMIC DNA]</scope>
    <source>
        <strain evidence="11">Y27499</strain>
    </source>
</reference>
<protein>
    <recommendedName>
        <fullName evidence="3">dTMP kinase</fullName>
        <ecNumber evidence="3">2.7.4.9</ecNumber>
    </recommendedName>
</protein>
<keyword evidence="6" id="KW-0547">Nucleotide-binding</keyword>
<evidence type="ECO:0000256" key="1">
    <source>
        <dbReference type="ARBA" id="ARBA00004992"/>
    </source>
</evidence>
<evidence type="ECO:0000256" key="6">
    <source>
        <dbReference type="ARBA" id="ARBA00022741"/>
    </source>
</evidence>
<comment type="pathway">
    <text evidence="1">Pyrimidine metabolism; dTTP biosynthesis.</text>
</comment>
<dbReference type="EC" id="2.7.4.9" evidence="3"/>